<accession>A0AAW8GFX8</accession>
<evidence type="ECO:0000259" key="2">
    <source>
        <dbReference type="Pfam" id="PF07786"/>
    </source>
</evidence>
<keyword evidence="3" id="KW-0808">Transferase</keyword>
<feature type="transmembrane region" description="Helical" evidence="1">
    <location>
        <begin position="351"/>
        <end position="372"/>
    </location>
</feature>
<feature type="transmembrane region" description="Helical" evidence="1">
    <location>
        <begin position="156"/>
        <end position="173"/>
    </location>
</feature>
<sequence>MSAATESVATLRPTRERFLSLDVFRGVTIFLMILVNTAGPGAPAYAQLSHTPWFGFTLADAIFPTFLFVTGNALAFTAGGGSEAAFLRRIFKRAGLIVLLGVLMYWYPFVHRVEGGGWAFNAFSQTRLPGVLQRIGLCYLLAALAVRYLPPRSLPWLAAALLLGYWALLYVASPPGLALDRLGNVGTRIDLWLFGRDHLYRKAGGFDPEGLLGTLPATANVLGGYLAGRFLQQAGKTPRAVRTMLVAGAALVLLALAWHPLFPIAKKLWTGPFVLLTVGLDLIALGVLVGWIELGGHQGGSGFFTVLGKNPLAIYLFSELFVVTLQLVQVAPGVGLYDWAGITLFQRLAPGPLGSLLCAIAYTLVCWLLAWWMDRRKLYVRL</sequence>
<keyword evidence="3" id="KW-0012">Acyltransferase</keyword>
<protein>
    <submittedName>
        <fullName evidence="3">Acyltransferase</fullName>
    </submittedName>
</protein>
<dbReference type="Proteomes" id="UP001234354">
    <property type="component" value="Unassembled WGS sequence"/>
</dbReference>
<feature type="transmembrane region" description="Helical" evidence="1">
    <location>
        <begin position="53"/>
        <end position="78"/>
    </location>
</feature>
<name>A0AAW8GFX8_9GAMM</name>
<keyword evidence="1" id="KW-0812">Transmembrane</keyword>
<dbReference type="AlphaFoldDB" id="A0AAW8GFX8"/>
<dbReference type="InterPro" id="IPR012429">
    <property type="entry name" value="HGSNAT_cat"/>
</dbReference>
<dbReference type="PANTHER" id="PTHR31061">
    <property type="entry name" value="LD22376P"/>
    <property type="match status" value="1"/>
</dbReference>
<dbReference type="GO" id="GO:0016746">
    <property type="term" value="F:acyltransferase activity"/>
    <property type="evidence" value="ECO:0007669"/>
    <property type="project" value="UniProtKB-KW"/>
</dbReference>
<feature type="transmembrane region" description="Helical" evidence="1">
    <location>
        <begin position="130"/>
        <end position="149"/>
    </location>
</feature>
<dbReference type="Pfam" id="PF07786">
    <property type="entry name" value="HGSNAT_cat"/>
    <property type="match status" value="1"/>
</dbReference>
<dbReference type="RefSeq" id="WP_307184136.1">
    <property type="nucleotide sequence ID" value="NZ_JAUTBB010000001.1"/>
</dbReference>
<dbReference type="EMBL" id="JAUTBB010000001">
    <property type="protein sequence ID" value="MDQ1121349.1"/>
    <property type="molecule type" value="Genomic_DNA"/>
</dbReference>
<organism evidence="3 4">
    <name type="scientific">Pseudoxanthomonas winnipegensis</name>
    <dbReference type="NCBI Taxonomy" id="2480810"/>
    <lineage>
        <taxon>Bacteria</taxon>
        <taxon>Pseudomonadati</taxon>
        <taxon>Pseudomonadota</taxon>
        <taxon>Gammaproteobacteria</taxon>
        <taxon>Lysobacterales</taxon>
        <taxon>Lysobacteraceae</taxon>
        <taxon>Pseudoxanthomonas</taxon>
    </lineage>
</organism>
<gene>
    <name evidence="3" type="ORF">QE383_003657</name>
</gene>
<keyword evidence="1" id="KW-0472">Membrane</keyword>
<feature type="transmembrane region" description="Helical" evidence="1">
    <location>
        <begin position="273"/>
        <end position="292"/>
    </location>
</feature>
<feature type="transmembrane region" description="Helical" evidence="1">
    <location>
        <begin position="312"/>
        <end position="331"/>
    </location>
</feature>
<evidence type="ECO:0000313" key="4">
    <source>
        <dbReference type="Proteomes" id="UP001234354"/>
    </source>
</evidence>
<feature type="transmembrane region" description="Helical" evidence="1">
    <location>
        <begin position="240"/>
        <end position="261"/>
    </location>
</feature>
<keyword evidence="1" id="KW-1133">Transmembrane helix</keyword>
<reference evidence="3" key="1">
    <citation type="submission" date="2023-07" db="EMBL/GenBank/DDBJ databases">
        <title>Functional and genomic diversity of the sorghum phyllosphere microbiome.</title>
        <authorList>
            <person name="Shade A."/>
        </authorList>
    </citation>
    <scope>NUCLEOTIDE SEQUENCE</scope>
    <source>
        <strain evidence="3">SORGH_AS_0908</strain>
    </source>
</reference>
<proteinExistence type="predicted"/>
<dbReference type="PANTHER" id="PTHR31061:SF24">
    <property type="entry name" value="LD22376P"/>
    <property type="match status" value="1"/>
</dbReference>
<feature type="transmembrane region" description="Helical" evidence="1">
    <location>
        <begin position="21"/>
        <end position="41"/>
    </location>
</feature>
<feature type="domain" description="Heparan-alpha-glucosaminide N-acetyltransferase catalytic" evidence="2">
    <location>
        <begin position="17"/>
        <end position="169"/>
    </location>
</feature>
<evidence type="ECO:0000313" key="3">
    <source>
        <dbReference type="EMBL" id="MDQ1121349.1"/>
    </source>
</evidence>
<feature type="transmembrane region" description="Helical" evidence="1">
    <location>
        <begin position="90"/>
        <end position="110"/>
    </location>
</feature>
<comment type="caution">
    <text evidence="3">The sequence shown here is derived from an EMBL/GenBank/DDBJ whole genome shotgun (WGS) entry which is preliminary data.</text>
</comment>
<evidence type="ECO:0000256" key="1">
    <source>
        <dbReference type="SAM" id="Phobius"/>
    </source>
</evidence>
<feature type="transmembrane region" description="Helical" evidence="1">
    <location>
        <begin position="210"/>
        <end position="228"/>
    </location>
</feature>